<proteinExistence type="predicted"/>
<sequence length="361" mass="39531">MDSPPPGIDLSLIPLGPAPPGVTPNLIDPPSVAWLSRLAVYVTLPLVGVSLIMRLYVRLRVSRKFGLDDLVGDVFGRHEWDMPVSAVTVDSMKKTLALLVLYVAAAAFIKLSLLALYYRIFRPSRHATILVWLGSIVVVMYNIAFACFYLIITIPRPGEGGWISQPVLERTDAYELKGSIGHGIIGTITDFYILLIPLTMVYGLNMSTSKKVGISSIFLIGSLACTFSIMQIYYRDQGRKSNPSDTNYFGAIGEALGIAELNVGIICGCIPVIFVLFRWPAAVLESKWKSVTSYISLHTGHSRPAISEDNLVAIEDPGLIEVPKGTLGSHSSAYYELRSMDYDYHAHVQGRPQKGGKGNKP</sequence>
<keyword evidence="2" id="KW-1185">Reference proteome</keyword>
<evidence type="ECO:0000313" key="2">
    <source>
        <dbReference type="Proteomes" id="UP001497700"/>
    </source>
</evidence>
<accession>A0ACB9YKH6</accession>
<comment type="caution">
    <text evidence="1">The sequence shown here is derived from an EMBL/GenBank/DDBJ whole genome shotgun (WGS) entry which is preliminary data.</text>
</comment>
<dbReference type="Proteomes" id="UP001497700">
    <property type="component" value="Unassembled WGS sequence"/>
</dbReference>
<organism evidence="1 2">
    <name type="scientific">Hypoxylon rubiginosum</name>
    <dbReference type="NCBI Taxonomy" id="110542"/>
    <lineage>
        <taxon>Eukaryota</taxon>
        <taxon>Fungi</taxon>
        <taxon>Dikarya</taxon>
        <taxon>Ascomycota</taxon>
        <taxon>Pezizomycotina</taxon>
        <taxon>Sordariomycetes</taxon>
        <taxon>Xylariomycetidae</taxon>
        <taxon>Xylariales</taxon>
        <taxon>Hypoxylaceae</taxon>
        <taxon>Hypoxylon</taxon>
    </lineage>
</organism>
<gene>
    <name evidence="1" type="ORF">F4820DRAFT_453692</name>
</gene>
<name>A0ACB9YKH6_9PEZI</name>
<dbReference type="EMBL" id="MU393621">
    <property type="protein sequence ID" value="KAI4859638.1"/>
    <property type="molecule type" value="Genomic_DNA"/>
</dbReference>
<evidence type="ECO:0000313" key="1">
    <source>
        <dbReference type="EMBL" id="KAI4859638.1"/>
    </source>
</evidence>
<protein>
    <submittedName>
        <fullName evidence="1">Uncharacterized protein</fullName>
    </submittedName>
</protein>
<reference evidence="1 2" key="1">
    <citation type="journal article" date="2022" name="New Phytol.">
        <title>Ecological generalism drives hyperdiversity of secondary metabolite gene clusters in xylarialean endophytes.</title>
        <authorList>
            <person name="Franco M.E.E."/>
            <person name="Wisecaver J.H."/>
            <person name="Arnold A.E."/>
            <person name="Ju Y.M."/>
            <person name="Slot J.C."/>
            <person name="Ahrendt S."/>
            <person name="Moore L.P."/>
            <person name="Eastman K.E."/>
            <person name="Scott K."/>
            <person name="Konkel Z."/>
            <person name="Mondo S.J."/>
            <person name="Kuo A."/>
            <person name="Hayes R.D."/>
            <person name="Haridas S."/>
            <person name="Andreopoulos B."/>
            <person name="Riley R."/>
            <person name="LaButti K."/>
            <person name="Pangilinan J."/>
            <person name="Lipzen A."/>
            <person name="Amirebrahimi M."/>
            <person name="Yan J."/>
            <person name="Adam C."/>
            <person name="Keymanesh K."/>
            <person name="Ng V."/>
            <person name="Louie K."/>
            <person name="Northen T."/>
            <person name="Drula E."/>
            <person name="Henrissat B."/>
            <person name="Hsieh H.M."/>
            <person name="Youens-Clark K."/>
            <person name="Lutzoni F."/>
            <person name="Miadlikowska J."/>
            <person name="Eastwood D.C."/>
            <person name="Hamelin R.C."/>
            <person name="Grigoriev I.V."/>
            <person name="U'Ren J.M."/>
        </authorList>
    </citation>
    <scope>NUCLEOTIDE SEQUENCE [LARGE SCALE GENOMIC DNA]</scope>
    <source>
        <strain evidence="1 2">CBS 119005</strain>
    </source>
</reference>